<proteinExistence type="predicted"/>
<dbReference type="GO" id="GO:0030674">
    <property type="term" value="F:protein-macromolecule adaptor activity"/>
    <property type="evidence" value="ECO:0007669"/>
    <property type="project" value="TreeGrafter"/>
</dbReference>
<dbReference type="GO" id="GO:0008270">
    <property type="term" value="F:zinc ion binding"/>
    <property type="evidence" value="ECO:0007669"/>
    <property type="project" value="UniProtKB-KW"/>
</dbReference>
<name>A0A314ZBY8_PRUYE</name>
<dbReference type="Proteomes" id="UP000250321">
    <property type="component" value="Unassembled WGS sequence"/>
</dbReference>
<evidence type="ECO:0000313" key="4">
    <source>
        <dbReference type="EMBL" id="PQQ14638.1"/>
    </source>
</evidence>
<sequence length="93" mass="10686">MRACVHIYSMMSMHEEAVALALQVDPELAMAEADKVEDDEDLRKKLWLMVAKHVIEQEKGAKRENIRKAIAFLKETDGLLKIEDILPFFPDFA</sequence>
<reference evidence="4 5" key="1">
    <citation type="submission" date="2018-02" db="EMBL/GenBank/DDBJ databases">
        <title>Draft genome of wild Prunus yedoensis var. nudiflora.</title>
        <authorList>
            <person name="Baek S."/>
            <person name="Kim J.-H."/>
            <person name="Choi K."/>
            <person name="Kim G.-B."/>
            <person name="Cho A."/>
            <person name="Jang H."/>
            <person name="Shin C.-H."/>
            <person name="Yu H.-J."/>
            <person name="Mun J.-H."/>
        </authorList>
    </citation>
    <scope>NUCLEOTIDE SEQUENCE [LARGE SCALE GENOMIC DNA]</scope>
    <source>
        <strain evidence="5">cv. Jeju island</strain>
        <tissue evidence="4">Leaf</tissue>
    </source>
</reference>
<dbReference type="AlphaFoldDB" id="A0A314ZBY8"/>
<evidence type="ECO:0000313" key="5">
    <source>
        <dbReference type="Proteomes" id="UP000250321"/>
    </source>
</evidence>
<dbReference type="EMBL" id="PJQY01000252">
    <property type="protein sequence ID" value="PQQ14638.1"/>
    <property type="molecule type" value="Genomic_DNA"/>
</dbReference>
<evidence type="ECO:0000256" key="3">
    <source>
        <dbReference type="ARBA" id="ARBA00022833"/>
    </source>
</evidence>
<protein>
    <submittedName>
        <fullName evidence="4">Vacuolar protein sorting-associated protein 18 homolog</fullName>
    </submittedName>
</protein>
<dbReference type="GO" id="GO:0048284">
    <property type="term" value="P:organelle fusion"/>
    <property type="evidence" value="ECO:0007669"/>
    <property type="project" value="TreeGrafter"/>
</dbReference>
<keyword evidence="5" id="KW-1185">Reference proteome</keyword>
<dbReference type="GO" id="GO:0007032">
    <property type="term" value="P:endosome organization"/>
    <property type="evidence" value="ECO:0007669"/>
    <property type="project" value="TreeGrafter"/>
</dbReference>
<dbReference type="PANTHER" id="PTHR23323:SF26">
    <property type="entry name" value="VACUOLAR PROTEIN SORTING-ASSOCIATED PROTEIN 18 HOMOLOG"/>
    <property type="match status" value="1"/>
</dbReference>
<dbReference type="PANTHER" id="PTHR23323">
    <property type="entry name" value="VACUOLAR PROTEIN SORTING-ASSOCIATED PROTEIN"/>
    <property type="match status" value="1"/>
</dbReference>
<evidence type="ECO:0000256" key="1">
    <source>
        <dbReference type="ARBA" id="ARBA00022723"/>
    </source>
</evidence>
<keyword evidence="1" id="KW-0479">Metal-binding</keyword>
<gene>
    <name evidence="4" type="ORF">Pyn_39203</name>
</gene>
<evidence type="ECO:0000256" key="2">
    <source>
        <dbReference type="ARBA" id="ARBA00022771"/>
    </source>
</evidence>
<dbReference type="STRING" id="2094558.A0A314ZBY8"/>
<dbReference type="GO" id="GO:0006904">
    <property type="term" value="P:vesicle docking involved in exocytosis"/>
    <property type="evidence" value="ECO:0007669"/>
    <property type="project" value="TreeGrafter"/>
</dbReference>
<keyword evidence="3" id="KW-0862">Zinc</keyword>
<keyword evidence="2" id="KW-0863">Zinc-finger</keyword>
<dbReference type="GO" id="GO:0005768">
    <property type="term" value="C:endosome"/>
    <property type="evidence" value="ECO:0007669"/>
    <property type="project" value="TreeGrafter"/>
</dbReference>
<dbReference type="GO" id="GO:0030897">
    <property type="term" value="C:HOPS complex"/>
    <property type="evidence" value="ECO:0007669"/>
    <property type="project" value="TreeGrafter"/>
</dbReference>
<dbReference type="OrthoDB" id="1845386at2759"/>
<comment type="caution">
    <text evidence="4">The sequence shown here is derived from an EMBL/GenBank/DDBJ whole genome shotgun (WGS) entry which is preliminary data.</text>
</comment>
<accession>A0A314ZBY8</accession>
<organism evidence="4 5">
    <name type="scientific">Prunus yedoensis var. nudiflora</name>
    <dbReference type="NCBI Taxonomy" id="2094558"/>
    <lineage>
        <taxon>Eukaryota</taxon>
        <taxon>Viridiplantae</taxon>
        <taxon>Streptophyta</taxon>
        <taxon>Embryophyta</taxon>
        <taxon>Tracheophyta</taxon>
        <taxon>Spermatophyta</taxon>
        <taxon>Magnoliopsida</taxon>
        <taxon>eudicotyledons</taxon>
        <taxon>Gunneridae</taxon>
        <taxon>Pentapetalae</taxon>
        <taxon>rosids</taxon>
        <taxon>fabids</taxon>
        <taxon>Rosales</taxon>
        <taxon>Rosaceae</taxon>
        <taxon>Amygdaloideae</taxon>
        <taxon>Amygdaleae</taxon>
        <taxon>Prunus</taxon>
    </lineage>
</organism>
<dbReference type="GO" id="GO:0007033">
    <property type="term" value="P:vacuole organization"/>
    <property type="evidence" value="ECO:0007669"/>
    <property type="project" value="TreeGrafter"/>
</dbReference>